<dbReference type="CDD" id="cd00093">
    <property type="entry name" value="HTH_XRE"/>
    <property type="match status" value="1"/>
</dbReference>
<evidence type="ECO:0000313" key="3">
    <source>
        <dbReference type="Proteomes" id="UP000618986"/>
    </source>
</evidence>
<accession>A0ABR6MF24</accession>
<feature type="domain" description="DUF5753" evidence="1">
    <location>
        <begin position="129"/>
        <end position="309"/>
    </location>
</feature>
<dbReference type="Pfam" id="PF13560">
    <property type="entry name" value="HTH_31"/>
    <property type="match status" value="1"/>
</dbReference>
<proteinExistence type="predicted"/>
<name>A0ABR6MF24_MICEC</name>
<dbReference type="Proteomes" id="UP000618986">
    <property type="component" value="Unassembled WGS sequence"/>
</dbReference>
<dbReference type="InterPro" id="IPR010982">
    <property type="entry name" value="Lambda_DNA-bd_dom_sf"/>
</dbReference>
<dbReference type="InterPro" id="IPR001387">
    <property type="entry name" value="Cro/C1-type_HTH"/>
</dbReference>
<dbReference type="EMBL" id="JACHJC010000001">
    <property type="protein sequence ID" value="MBB5113659.1"/>
    <property type="molecule type" value="Genomic_DNA"/>
</dbReference>
<gene>
    <name evidence="2" type="ORF">FHU28_003498</name>
</gene>
<comment type="caution">
    <text evidence="2">The sequence shown here is derived from an EMBL/GenBank/DDBJ whole genome shotgun (WGS) entry which is preliminary data.</text>
</comment>
<evidence type="ECO:0000259" key="1">
    <source>
        <dbReference type="Pfam" id="PF19054"/>
    </source>
</evidence>
<organism evidence="2 3">
    <name type="scientific">Micromonospora echinospora</name>
    <name type="common">Micromonospora purpurea</name>
    <dbReference type="NCBI Taxonomy" id="1877"/>
    <lineage>
        <taxon>Bacteria</taxon>
        <taxon>Bacillati</taxon>
        <taxon>Actinomycetota</taxon>
        <taxon>Actinomycetes</taxon>
        <taxon>Micromonosporales</taxon>
        <taxon>Micromonosporaceae</taxon>
        <taxon>Micromonospora</taxon>
    </lineage>
</organism>
<protein>
    <recommendedName>
        <fullName evidence="1">DUF5753 domain-containing protein</fullName>
    </recommendedName>
</protein>
<reference evidence="2 3" key="1">
    <citation type="submission" date="2020-08" db="EMBL/GenBank/DDBJ databases">
        <title>Sequencing the genomes of 1000 actinobacteria strains.</title>
        <authorList>
            <person name="Klenk H.-P."/>
        </authorList>
    </citation>
    <scope>NUCLEOTIDE SEQUENCE [LARGE SCALE GENOMIC DNA]</scope>
    <source>
        <strain evidence="2 3">DSM 43036</strain>
    </source>
</reference>
<dbReference type="InterPro" id="IPR043917">
    <property type="entry name" value="DUF5753"/>
</dbReference>
<keyword evidence="3" id="KW-1185">Reference proteome</keyword>
<dbReference type="Pfam" id="PF19054">
    <property type="entry name" value="DUF5753"/>
    <property type="match status" value="1"/>
</dbReference>
<evidence type="ECO:0000313" key="2">
    <source>
        <dbReference type="EMBL" id="MBB5113659.1"/>
    </source>
</evidence>
<sequence length="317" mass="34838">MACLLVGRDGTRPGQSGCEGGQVATVPVEGGPTSGPTVLRMLLGGQLRRLREGAGVSRETAGWEIRSSESKISRMELGRVGFKERDVADLLTLYGVTDADEREALLKLARDANSPGWWHRYGDVLPAWFQAYLGLEAAAALIRTYEVQFVPGLLQTAAYAREVILLGHRSASAAELDRRVELRMQRKELLRRSNPPQLWAVLDEAALRRPIGGTAVMREQLDALIDATAAPHVRLQVVPFSAGGHAAASGAFSILRFGDADLPDIVYIEQLTSAIYLDKRDDLDFYAEAMERLCVEAAPPERTREMLARLRDELYPA</sequence>
<dbReference type="SUPFAM" id="SSF47413">
    <property type="entry name" value="lambda repressor-like DNA-binding domains"/>
    <property type="match status" value="1"/>
</dbReference>